<keyword evidence="2" id="KW-1185">Reference proteome</keyword>
<comment type="caution">
    <text evidence="1">The sequence shown here is derived from an EMBL/GenBank/DDBJ whole genome shotgun (WGS) entry which is preliminary data.</text>
</comment>
<dbReference type="Proteomes" id="UP000005365">
    <property type="component" value="Unassembled WGS sequence"/>
</dbReference>
<dbReference type="EMBL" id="ACKO02000004">
    <property type="protein sequence ID" value="EET45212.1"/>
    <property type="molecule type" value="Genomic_DNA"/>
</dbReference>
<name>C6M2U8_NEISI</name>
<accession>C6M2U8</accession>
<reference evidence="1" key="1">
    <citation type="submission" date="2009-07" db="EMBL/GenBank/DDBJ databases">
        <authorList>
            <person name="Weinstock G."/>
            <person name="Sodergren E."/>
            <person name="Clifton S."/>
            <person name="Fulton L."/>
            <person name="Fulton B."/>
            <person name="Courtney L."/>
            <person name="Fronick C."/>
            <person name="Harrison M."/>
            <person name="Strong C."/>
            <person name="Farmer C."/>
            <person name="Delahaunty K."/>
            <person name="Markovic C."/>
            <person name="Hall O."/>
            <person name="Minx P."/>
            <person name="Tomlinson C."/>
            <person name="Mitreva M."/>
            <person name="Nelson J."/>
            <person name="Hou S."/>
            <person name="Wollam A."/>
            <person name="Pepin K.H."/>
            <person name="Johnson M."/>
            <person name="Bhonagiri V."/>
            <person name="Nash W.E."/>
            <person name="Warren W."/>
            <person name="Chinwalla A."/>
            <person name="Mardis E.R."/>
            <person name="Wilson R.K."/>
        </authorList>
    </citation>
    <scope>NUCLEOTIDE SEQUENCE [LARGE SCALE GENOMIC DNA]</scope>
    <source>
        <strain evidence="1">ATCC 29256</strain>
    </source>
</reference>
<organism evidence="1 2">
    <name type="scientific">Neisseria sicca ATCC 29256</name>
    <dbReference type="NCBI Taxonomy" id="547045"/>
    <lineage>
        <taxon>Bacteria</taxon>
        <taxon>Pseudomonadati</taxon>
        <taxon>Pseudomonadota</taxon>
        <taxon>Betaproteobacteria</taxon>
        <taxon>Neisseriales</taxon>
        <taxon>Neisseriaceae</taxon>
        <taxon>Neisseria</taxon>
    </lineage>
</organism>
<protein>
    <submittedName>
        <fullName evidence="1">Uncharacterized protein</fullName>
    </submittedName>
</protein>
<sequence length="51" mass="5615">MRKAHASSQTIPIDKISDGSALIDLFQILKNIGFKILISNHDIPANNKKVV</sequence>
<proteinExistence type="predicted"/>
<gene>
    <name evidence="1" type="ORF">NEISICOT_00837</name>
</gene>
<evidence type="ECO:0000313" key="2">
    <source>
        <dbReference type="Proteomes" id="UP000005365"/>
    </source>
</evidence>
<dbReference type="AlphaFoldDB" id="C6M2U8"/>
<evidence type="ECO:0000313" key="1">
    <source>
        <dbReference type="EMBL" id="EET45212.1"/>
    </source>
</evidence>